<dbReference type="GO" id="GO:0140662">
    <property type="term" value="F:ATP-dependent protein folding chaperone"/>
    <property type="evidence" value="ECO:0007669"/>
    <property type="project" value="InterPro"/>
</dbReference>
<name>A0AAW0GJA1_9APHY</name>
<evidence type="ECO:0000256" key="8">
    <source>
        <dbReference type="ARBA" id="ARBA00023186"/>
    </source>
</evidence>
<evidence type="ECO:0000256" key="7">
    <source>
        <dbReference type="ARBA" id="ARBA00022840"/>
    </source>
</evidence>
<dbReference type="InterPro" id="IPR027413">
    <property type="entry name" value="GROEL-like_equatorial_sf"/>
</dbReference>
<keyword evidence="8 10" id="KW-0143">Chaperone</keyword>
<evidence type="ECO:0000256" key="4">
    <source>
        <dbReference type="ARBA" id="ARBA00016107"/>
    </source>
</evidence>
<dbReference type="InterPro" id="IPR002194">
    <property type="entry name" value="Chaperonin_TCP-1_CS"/>
</dbReference>
<dbReference type="EMBL" id="JASBNA010000003">
    <property type="protein sequence ID" value="KAK7693733.1"/>
    <property type="molecule type" value="Genomic_DNA"/>
</dbReference>
<dbReference type="PANTHER" id="PTHR11353">
    <property type="entry name" value="CHAPERONIN"/>
    <property type="match status" value="1"/>
</dbReference>
<dbReference type="GO" id="GO:0016887">
    <property type="term" value="F:ATP hydrolysis activity"/>
    <property type="evidence" value="ECO:0007669"/>
    <property type="project" value="InterPro"/>
</dbReference>
<dbReference type="InterPro" id="IPR027409">
    <property type="entry name" value="GroEL-like_apical_dom_sf"/>
</dbReference>
<dbReference type="GO" id="GO:0005832">
    <property type="term" value="C:chaperonin-containing T-complex"/>
    <property type="evidence" value="ECO:0007669"/>
    <property type="project" value="UniProtKB-ARBA"/>
</dbReference>
<dbReference type="Gene3D" id="1.10.560.10">
    <property type="entry name" value="GroEL-like equatorial domain"/>
    <property type="match status" value="1"/>
</dbReference>
<dbReference type="AlphaFoldDB" id="A0AAW0GJA1"/>
<dbReference type="PROSITE" id="PS00995">
    <property type="entry name" value="TCP1_3"/>
    <property type="match status" value="1"/>
</dbReference>
<evidence type="ECO:0000256" key="10">
    <source>
        <dbReference type="RuleBase" id="RU004187"/>
    </source>
</evidence>
<evidence type="ECO:0000256" key="3">
    <source>
        <dbReference type="ARBA" id="ARBA00011531"/>
    </source>
</evidence>
<dbReference type="Pfam" id="PF00118">
    <property type="entry name" value="Cpn60_TCP1"/>
    <property type="match status" value="1"/>
</dbReference>
<evidence type="ECO:0000256" key="2">
    <source>
        <dbReference type="ARBA" id="ARBA00008020"/>
    </source>
</evidence>
<keyword evidence="5" id="KW-0963">Cytoplasm</keyword>
<dbReference type="Gene3D" id="3.30.260.10">
    <property type="entry name" value="TCP-1-like chaperonin intermediate domain"/>
    <property type="match status" value="1"/>
</dbReference>
<evidence type="ECO:0000256" key="1">
    <source>
        <dbReference type="ARBA" id="ARBA00004496"/>
    </source>
</evidence>
<dbReference type="InterPro" id="IPR002423">
    <property type="entry name" value="Cpn60/GroEL/TCP-1"/>
</dbReference>
<evidence type="ECO:0000313" key="11">
    <source>
        <dbReference type="EMBL" id="KAK7693733.1"/>
    </source>
</evidence>
<proteinExistence type="inferred from homology"/>
<dbReference type="GO" id="GO:0051082">
    <property type="term" value="F:unfolded protein binding"/>
    <property type="evidence" value="ECO:0007669"/>
    <property type="project" value="InterPro"/>
</dbReference>
<gene>
    <name evidence="11" type="primary">CCT4</name>
    <name evidence="11" type="ORF">QCA50_003305</name>
</gene>
<protein>
    <recommendedName>
        <fullName evidence="4">T-complex protein 1 subunit delta</fullName>
    </recommendedName>
    <alternativeName>
        <fullName evidence="9">CCT-delta</fullName>
    </alternativeName>
</protein>
<accession>A0AAW0GJA1</accession>
<evidence type="ECO:0000256" key="9">
    <source>
        <dbReference type="ARBA" id="ARBA00030347"/>
    </source>
</evidence>
<dbReference type="SUPFAM" id="SSF54849">
    <property type="entry name" value="GroEL-intermediate domain like"/>
    <property type="match status" value="1"/>
</dbReference>
<dbReference type="PROSITE" id="PS00750">
    <property type="entry name" value="TCP1_1"/>
    <property type="match status" value="1"/>
</dbReference>
<organism evidence="11 12">
    <name type="scientific">Cerrena zonata</name>
    <dbReference type="NCBI Taxonomy" id="2478898"/>
    <lineage>
        <taxon>Eukaryota</taxon>
        <taxon>Fungi</taxon>
        <taxon>Dikarya</taxon>
        <taxon>Basidiomycota</taxon>
        <taxon>Agaricomycotina</taxon>
        <taxon>Agaricomycetes</taxon>
        <taxon>Polyporales</taxon>
        <taxon>Cerrenaceae</taxon>
        <taxon>Cerrena</taxon>
    </lineage>
</organism>
<comment type="caution">
    <text evidence="11">The sequence shown here is derived from an EMBL/GenBank/DDBJ whole genome shotgun (WGS) entry which is preliminary data.</text>
</comment>
<dbReference type="FunFam" id="3.50.7.10:FF:000010">
    <property type="entry name" value="T-complex protein 1 subunit delta"/>
    <property type="match status" value="1"/>
</dbReference>
<reference evidence="11 12" key="1">
    <citation type="submission" date="2022-09" db="EMBL/GenBank/DDBJ databases">
        <authorList>
            <person name="Palmer J.M."/>
        </authorList>
    </citation>
    <scope>NUCLEOTIDE SEQUENCE [LARGE SCALE GENOMIC DNA]</scope>
    <source>
        <strain evidence="11 12">DSM 7382</strain>
    </source>
</reference>
<comment type="subunit">
    <text evidence="3">Heterooligomeric complex of about 850 to 900 kDa that forms two stacked rings, 12 to 16 nm in diameter.</text>
</comment>
<dbReference type="InterPro" id="IPR017998">
    <property type="entry name" value="Chaperone_TCP-1"/>
</dbReference>
<evidence type="ECO:0000313" key="12">
    <source>
        <dbReference type="Proteomes" id="UP001385951"/>
    </source>
</evidence>
<dbReference type="SUPFAM" id="SSF52029">
    <property type="entry name" value="GroEL apical domain-like"/>
    <property type="match status" value="1"/>
</dbReference>
<dbReference type="InterPro" id="IPR027410">
    <property type="entry name" value="TCP-1-like_intermed_sf"/>
</dbReference>
<keyword evidence="12" id="KW-1185">Reference proteome</keyword>
<keyword evidence="6 10" id="KW-0547">Nucleotide-binding</keyword>
<dbReference type="Proteomes" id="UP001385951">
    <property type="component" value="Unassembled WGS sequence"/>
</dbReference>
<evidence type="ECO:0000256" key="5">
    <source>
        <dbReference type="ARBA" id="ARBA00022490"/>
    </source>
</evidence>
<dbReference type="SUPFAM" id="SSF48592">
    <property type="entry name" value="GroEL equatorial domain-like"/>
    <property type="match status" value="1"/>
</dbReference>
<comment type="similarity">
    <text evidence="2 10">Belongs to the TCP-1 chaperonin family.</text>
</comment>
<dbReference type="GO" id="GO:0005524">
    <property type="term" value="F:ATP binding"/>
    <property type="evidence" value="ECO:0007669"/>
    <property type="project" value="UniProtKB-KW"/>
</dbReference>
<sequence length="425" mass="45483">MAGLPSKVSGPAPGAFGAIKAFNDKGKPMEVRLSNMVAAKAISDAVRTSLGPRGMDKMIQTSKGETIITNDGATILKSIQALHPAAKMLVDLSAAQDVEAGDGTTSVVVLAGSLLGAAEKMLQKGMHPTIIAESFLKASAKAVEYLTEMSTPVDLSDNSSLLRAATTSLQSKIVSQYSSTLAPIAVAAVMRLVTPTSSNVDLRDIRIVKKVGGTIEDTELVDGVVLNQNVVTSAGGPTRIEKAKIGIIQFQLSAPKPDMDNTVVINDYRQMDKVIKEGRQYLLNICKKIKKANCNVLLIQKSILRDAVDDTSLTFLKRLNILTVKDVERDEIEFLSKSLGCKPIADIDAFTEDKLGYADLVQEANHSGAKVVKITGVKNPGRTISILATGSNNLVLKSLSVVCMMRSVSSMLGKETCAYRRWWCS</sequence>
<comment type="subcellular location">
    <subcellularLocation>
        <location evidence="1">Cytoplasm</location>
    </subcellularLocation>
</comment>
<evidence type="ECO:0000256" key="6">
    <source>
        <dbReference type="ARBA" id="ARBA00022741"/>
    </source>
</evidence>
<keyword evidence="7 10" id="KW-0067">ATP-binding</keyword>
<dbReference type="Gene3D" id="3.50.7.10">
    <property type="entry name" value="GroEL"/>
    <property type="match status" value="1"/>
</dbReference>
<dbReference type="PRINTS" id="PR00304">
    <property type="entry name" value="TCOMPLEXTCP1"/>
</dbReference>